<evidence type="ECO:0000256" key="5">
    <source>
        <dbReference type="ARBA" id="ARBA00023242"/>
    </source>
</evidence>
<feature type="compositionally biased region" description="Low complexity" evidence="7">
    <location>
        <begin position="233"/>
        <end position="245"/>
    </location>
</feature>
<evidence type="ECO:0000313" key="10">
    <source>
        <dbReference type="Proteomes" id="UP000593567"/>
    </source>
</evidence>
<dbReference type="CDD" id="cd08047">
    <property type="entry name" value="TAF7"/>
    <property type="match status" value="1"/>
</dbReference>
<feature type="coiled-coil region" evidence="6">
    <location>
        <begin position="272"/>
        <end position="329"/>
    </location>
</feature>
<comment type="subcellular location">
    <subcellularLocation>
        <location evidence="1">Nucleus</location>
    </subcellularLocation>
</comment>
<dbReference type="Proteomes" id="UP000593567">
    <property type="component" value="Unassembled WGS sequence"/>
</dbReference>
<evidence type="ECO:0000313" key="9">
    <source>
        <dbReference type="EMBL" id="KAF6035705.1"/>
    </source>
</evidence>
<dbReference type="GO" id="GO:0005669">
    <property type="term" value="C:transcription factor TFIID complex"/>
    <property type="evidence" value="ECO:0007669"/>
    <property type="project" value="InterPro"/>
</dbReference>
<keyword evidence="5" id="KW-0539">Nucleus</keyword>
<dbReference type="AlphaFoldDB" id="A0A7J7KBV6"/>
<name>A0A7J7KBV6_BUGNE</name>
<evidence type="ECO:0000256" key="3">
    <source>
        <dbReference type="ARBA" id="ARBA00023015"/>
    </source>
</evidence>
<dbReference type="SMART" id="SM01370">
    <property type="entry name" value="TAFII55_N"/>
    <property type="match status" value="1"/>
</dbReference>
<feature type="domain" description="TAFII55 protein conserved region" evidence="8">
    <location>
        <begin position="19"/>
        <end position="175"/>
    </location>
</feature>
<keyword evidence="3" id="KW-0805">Transcription regulation</keyword>
<proteinExistence type="inferred from homology"/>
<dbReference type="EMBL" id="VXIV02000842">
    <property type="protein sequence ID" value="KAF6035705.1"/>
    <property type="molecule type" value="Genomic_DNA"/>
</dbReference>
<accession>A0A7J7KBV6</accession>
<evidence type="ECO:0000256" key="1">
    <source>
        <dbReference type="ARBA" id="ARBA00004123"/>
    </source>
</evidence>
<evidence type="ECO:0000256" key="6">
    <source>
        <dbReference type="SAM" id="Coils"/>
    </source>
</evidence>
<evidence type="ECO:0000259" key="8">
    <source>
        <dbReference type="SMART" id="SM01370"/>
    </source>
</evidence>
<evidence type="ECO:0000256" key="4">
    <source>
        <dbReference type="ARBA" id="ARBA00023163"/>
    </source>
</evidence>
<dbReference type="Pfam" id="PF04658">
    <property type="entry name" value="TAFII55_N"/>
    <property type="match status" value="1"/>
</dbReference>
<evidence type="ECO:0000256" key="2">
    <source>
        <dbReference type="ARBA" id="ARBA00009368"/>
    </source>
</evidence>
<reference evidence="9" key="1">
    <citation type="submission" date="2020-06" db="EMBL/GenBank/DDBJ databases">
        <title>Draft genome of Bugula neritina, a colonial animal packing powerful symbionts and potential medicines.</title>
        <authorList>
            <person name="Rayko M."/>
        </authorList>
    </citation>
    <scope>NUCLEOTIDE SEQUENCE [LARGE SCALE GENOMIC DNA]</scope>
    <source>
        <strain evidence="9">Kwan_BN1</strain>
    </source>
</reference>
<sequence>MTSKGKQTDARRKDDQFDMEQHFILRLPPGQSMALAHELENGNNLKDNLHIDIQPDNRWGTVRYGSEVINAKLVDLPCIIETLKTTDNKTFYKTADISQMLICSNDMEPGDEEAESPKKKKEKEKKYQFLHGITPPLKNVRRRRFRKTLRKKPIDLASIEKEVKRLLRTDLEAIEVSYEEIIDDSVPAGDASGVNETGASGEVPLDEEKLFGEISSSEDEGEVNVEGDSDNEQTMAASTAQSAAAGSDPDTPAADAQNAEEDEDDDVILEKVRTLKKQQSALETRISQQEIEIKQMQNPDLRRRFEAVLDDLMAEKLEVTREIDRLENLR</sequence>
<keyword evidence="4" id="KW-0804">Transcription</keyword>
<dbReference type="GO" id="GO:0051123">
    <property type="term" value="P:RNA polymerase II preinitiation complex assembly"/>
    <property type="evidence" value="ECO:0007669"/>
    <property type="project" value="TreeGrafter"/>
</dbReference>
<organism evidence="9 10">
    <name type="scientific">Bugula neritina</name>
    <name type="common">Brown bryozoan</name>
    <name type="synonym">Sertularia neritina</name>
    <dbReference type="NCBI Taxonomy" id="10212"/>
    <lineage>
        <taxon>Eukaryota</taxon>
        <taxon>Metazoa</taxon>
        <taxon>Spiralia</taxon>
        <taxon>Lophotrochozoa</taxon>
        <taxon>Bryozoa</taxon>
        <taxon>Gymnolaemata</taxon>
        <taxon>Cheilostomatida</taxon>
        <taxon>Flustrina</taxon>
        <taxon>Buguloidea</taxon>
        <taxon>Bugulidae</taxon>
        <taxon>Bugula</taxon>
    </lineage>
</organism>
<protein>
    <submittedName>
        <fullName evidence="9">Taf7</fullName>
    </submittedName>
</protein>
<dbReference type="InterPro" id="IPR006751">
    <property type="entry name" value="TAFII55_prot_cons_reg"/>
</dbReference>
<gene>
    <name evidence="9" type="ORF">EB796_005989</name>
</gene>
<dbReference type="PANTHER" id="PTHR12228:SF0">
    <property type="entry name" value="TATA-BOX BINDING PROTEIN ASSOCIATED FACTOR 7"/>
    <property type="match status" value="1"/>
</dbReference>
<feature type="region of interest" description="Disordered" evidence="7">
    <location>
        <begin position="186"/>
        <end position="266"/>
    </location>
</feature>
<comment type="caution">
    <text evidence="9">The sequence shown here is derived from an EMBL/GenBank/DDBJ whole genome shotgun (WGS) entry which is preliminary data.</text>
</comment>
<evidence type="ECO:0000256" key="7">
    <source>
        <dbReference type="SAM" id="MobiDB-lite"/>
    </source>
</evidence>
<dbReference type="InterPro" id="IPR037817">
    <property type="entry name" value="TAF7"/>
</dbReference>
<dbReference type="OrthoDB" id="153872at2759"/>
<dbReference type="GO" id="GO:0016251">
    <property type="term" value="F:RNA polymerase II general transcription initiation factor activity"/>
    <property type="evidence" value="ECO:0007669"/>
    <property type="project" value="TreeGrafter"/>
</dbReference>
<keyword evidence="6" id="KW-0175">Coiled coil</keyword>
<keyword evidence="10" id="KW-1185">Reference proteome</keyword>
<dbReference type="PANTHER" id="PTHR12228">
    <property type="entry name" value="TRANSCRIPTION INITIATION FACTOR TFIID 55 KD SUBUNIT-RELATED"/>
    <property type="match status" value="1"/>
</dbReference>
<comment type="similarity">
    <text evidence="2">Belongs to the TAF7 family.</text>
</comment>
<feature type="compositionally biased region" description="Acidic residues" evidence="7">
    <location>
        <begin position="216"/>
        <end position="231"/>
    </location>
</feature>